<accession>A0A1M4EN80</accession>
<feature type="transmembrane region" description="Helical" evidence="1">
    <location>
        <begin position="12"/>
        <end position="31"/>
    </location>
</feature>
<dbReference type="AlphaFoldDB" id="A0A1M4EN80"/>
<reference evidence="2" key="1">
    <citation type="submission" date="2016-04" db="EMBL/GenBank/DDBJ databases">
        <authorList>
            <person name="Evans L.H."/>
            <person name="Alamgir A."/>
            <person name="Owens N."/>
            <person name="Weber N.D."/>
            <person name="Virtaneva K."/>
            <person name="Barbian K."/>
            <person name="Babar A."/>
            <person name="Rosenke K."/>
        </authorList>
    </citation>
    <scope>NUCLEOTIDE SEQUENCE</scope>
    <source>
        <strain evidence="2">Nono1</strain>
    </source>
</reference>
<keyword evidence="1" id="KW-0472">Membrane</keyword>
<feature type="transmembrane region" description="Helical" evidence="1">
    <location>
        <begin position="37"/>
        <end position="56"/>
    </location>
</feature>
<evidence type="ECO:0000256" key="1">
    <source>
        <dbReference type="SAM" id="Phobius"/>
    </source>
</evidence>
<evidence type="ECO:0000313" key="2">
    <source>
        <dbReference type="EMBL" id="SBP00297.1"/>
    </source>
</evidence>
<sequence>MVPATPRDIMHVRVGSFILVFLFAFAVLGLLTGASVMTGIAVVLAVIVAVDIALAVRRQKHRRGADREAG</sequence>
<gene>
    <name evidence="2" type="ORF">BN4615_P9813</name>
</gene>
<proteinExistence type="predicted"/>
<protein>
    <submittedName>
        <fullName evidence="2">Uncharacterized protein</fullName>
    </submittedName>
</protein>
<keyword evidence="1" id="KW-1133">Transmembrane helix</keyword>
<organism evidence="2">
    <name type="scientific">Nonomuraea gerenzanensis</name>
    <dbReference type="NCBI Taxonomy" id="93944"/>
    <lineage>
        <taxon>Bacteria</taxon>
        <taxon>Bacillati</taxon>
        <taxon>Actinomycetota</taxon>
        <taxon>Actinomycetes</taxon>
        <taxon>Streptosporangiales</taxon>
        <taxon>Streptosporangiaceae</taxon>
        <taxon>Nonomuraea</taxon>
    </lineage>
</organism>
<keyword evidence="1" id="KW-0812">Transmembrane</keyword>
<dbReference type="EMBL" id="LT559118">
    <property type="protein sequence ID" value="SBP00297.1"/>
    <property type="molecule type" value="Genomic_DNA"/>
</dbReference>
<name>A0A1M4EN80_9ACTN</name>